<reference evidence="3" key="1">
    <citation type="journal article" date="2002" name="Science">
        <title>The draft genome of Ciona intestinalis: insights into chordate and vertebrate origins.</title>
        <authorList>
            <person name="Dehal P."/>
            <person name="Satou Y."/>
            <person name="Campbell R.K."/>
            <person name="Chapman J."/>
            <person name="Degnan B."/>
            <person name="De Tomaso A."/>
            <person name="Davidson B."/>
            <person name="Di Gregorio A."/>
            <person name="Gelpke M."/>
            <person name="Goodstein D.M."/>
            <person name="Harafuji N."/>
            <person name="Hastings K.E."/>
            <person name="Ho I."/>
            <person name="Hotta K."/>
            <person name="Huang W."/>
            <person name="Kawashima T."/>
            <person name="Lemaire P."/>
            <person name="Martinez D."/>
            <person name="Meinertzhagen I.A."/>
            <person name="Necula S."/>
            <person name="Nonaka M."/>
            <person name="Putnam N."/>
            <person name="Rash S."/>
            <person name="Saiga H."/>
            <person name="Satake M."/>
            <person name="Terry A."/>
            <person name="Yamada L."/>
            <person name="Wang H.G."/>
            <person name="Awazu S."/>
            <person name="Azumi K."/>
            <person name="Boore J."/>
            <person name="Branno M."/>
            <person name="Chin-Bow S."/>
            <person name="DeSantis R."/>
            <person name="Doyle S."/>
            <person name="Francino P."/>
            <person name="Keys D.N."/>
            <person name="Haga S."/>
            <person name="Hayashi H."/>
            <person name="Hino K."/>
            <person name="Imai K.S."/>
            <person name="Inaba K."/>
            <person name="Kano S."/>
            <person name="Kobayashi K."/>
            <person name="Kobayashi M."/>
            <person name="Lee B.I."/>
            <person name="Makabe K.W."/>
            <person name="Manohar C."/>
            <person name="Matassi G."/>
            <person name="Medina M."/>
            <person name="Mochizuki Y."/>
            <person name="Mount S."/>
            <person name="Morishita T."/>
            <person name="Miura S."/>
            <person name="Nakayama A."/>
            <person name="Nishizaka S."/>
            <person name="Nomoto H."/>
            <person name="Ohta F."/>
            <person name="Oishi K."/>
            <person name="Rigoutsos I."/>
            <person name="Sano M."/>
            <person name="Sasaki A."/>
            <person name="Sasakura Y."/>
            <person name="Shoguchi E."/>
            <person name="Shin-i T."/>
            <person name="Spagnuolo A."/>
            <person name="Stainier D."/>
            <person name="Suzuki M.M."/>
            <person name="Tassy O."/>
            <person name="Takatori N."/>
            <person name="Tokuoka M."/>
            <person name="Yagi K."/>
            <person name="Yoshizaki F."/>
            <person name="Wada S."/>
            <person name="Zhang C."/>
            <person name="Hyatt P.D."/>
            <person name="Larimer F."/>
            <person name="Detter C."/>
            <person name="Doggett N."/>
            <person name="Glavina T."/>
            <person name="Hawkins T."/>
            <person name="Richardson P."/>
            <person name="Lucas S."/>
            <person name="Kohara Y."/>
            <person name="Levine M."/>
            <person name="Satoh N."/>
            <person name="Rokhsar D.S."/>
        </authorList>
    </citation>
    <scope>NUCLEOTIDE SEQUENCE [LARGE SCALE GENOMIC DNA]</scope>
</reference>
<reference evidence="2" key="3">
    <citation type="submission" date="2025-08" db="UniProtKB">
        <authorList>
            <consortium name="Ensembl"/>
        </authorList>
    </citation>
    <scope>IDENTIFICATION</scope>
</reference>
<reference evidence="2" key="2">
    <citation type="journal article" date="2008" name="Genome Biol.">
        <title>Improved genome assembly and evidence-based global gene model set for the chordate Ciona intestinalis: new insight into intron and operon populations.</title>
        <authorList>
            <person name="Satou Y."/>
            <person name="Mineta K."/>
            <person name="Ogasawara M."/>
            <person name="Sasakura Y."/>
            <person name="Shoguchi E."/>
            <person name="Ueno K."/>
            <person name="Yamada L."/>
            <person name="Matsumoto J."/>
            <person name="Wasserscheid J."/>
            <person name="Dewar K."/>
            <person name="Wiley G.B."/>
            <person name="Macmil S.L."/>
            <person name="Roe B.A."/>
            <person name="Zeller R.W."/>
            <person name="Hastings K.E."/>
            <person name="Lemaire P."/>
            <person name="Lindquist E."/>
            <person name="Endo T."/>
            <person name="Hotta K."/>
            <person name="Inaba K."/>
        </authorList>
    </citation>
    <scope>NUCLEOTIDE SEQUENCE [LARGE SCALE GENOMIC DNA]</scope>
    <source>
        <strain evidence="2">wild type</strain>
    </source>
</reference>
<protein>
    <submittedName>
        <fullName evidence="2">Uncharacterized protein</fullName>
    </submittedName>
</protein>
<dbReference type="InParanoid" id="H2XQ54"/>
<dbReference type="Ensembl" id="ENSCINT00000036041.1">
    <property type="protein sequence ID" value="ENSCINP00000031788.1"/>
    <property type="gene ID" value="ENSCING00000019398.1"/>
</dbReference>
<accession>H2XQ54</accession>
<proteinExistence type="predicted"/>
<evidence type="ECO:0000313" key="3">
    <source>
        <dbReference type="Proteomes" id="UP000008144"/>
    </source>
</evidence>
<dbReference type="HOGENOM" id="CLU_1932225_0_0_1"/>
<dbReference type="STRING" id="7719.ENSCINP00000031788"/>
<dbReference type="Proteomes" id="UP000008144">
    <property type="component" value="Chromosome 11"/>
</dbReference>
<keyword evidence="3" id="KW-1185">Reference proteome</keyword>
<feature type="region of interest" description="Disordered" evidence="1">
    <location>
        <begin position="1"/>
        <end position="83"/>
    </location>
</feature>
<evidence type="ECO:0000313" key="2">
    <source>
        <dbReference type="Ensembl" id="ENSCINP00000031788.1"/>
    </source>
</evidence>
<name>H2XQ54_CIOIN</name>
<reference evidence="2" key="4">
    <citation type="submission" date="2025-09" db="UniProtKB">
        <authorList>
            <consortium name="Ensembl"/>
        </authorList>
    </citation>
    <scope>IDENTIFICATION</scope>
</reference>
<dbReference type="EMBL" id="EAAA01000793">
    <property type="status" value="NOT_ANNOTATED_CDS"/>
    <property type="molecule type" value="Genomic_DNA"/>
</dbReference>
<evidence type="ECO:0000256" key="1">
    <source>
        <dbReference type="SAM" id="MobiDB-lite"/>
    </source>
</evidence>
<dbReference type="AlphaFoldDB" id="H2XQ54"/>
<sequence>MHRRTNNSFGYTGVPVKPEHRRPTQNINRTSSGHRTHGVHGQNGQRRKFPTNYYGVLRRDPPPLPQGLGKSSNGDDEVGARKKEFPGLGKVKIMLRVNRVHGQSSKQEFIRVEGNKKHVSVFVPEEFSKQP</sequence>
<feature type="compositionally biased region" description="Polar residues" evidence="1">
    <location>
        <begin position="1"/>
        <end position="10"/>
    </location>
</feature>
<organism evidence="2 3">
    <name type="scientific">Ciona intestinalis</name>
    <name type="common">Transparent sea squirt</name>
    <name type="synonym">Ascidia intestinalis</name>
    <dbReference type="NCBI Taxonomy" id="7719"/>
    <lineage>
        <taxon>Eukaryota</taxon>
        <taxon>Metazoa</taxon>
        <taxon>Chordata</taxon>
        <taxon>Tunicata</taxon>
        <taxon>Ascidiacea</taxon>
        <taxon>Phlebobranchia</taxon>
        <taxon>Cionidae</taxon>
        <taxon>Ciona</taxon>
    </lineage>
</organism>